<proteinExistence type="predicted"/>
<gene>
    <name evidence="1" type="ORF">TNCT_7051</name>
</gene>
<sequence length="127" mass="14396">MILANTSAVKSCSGRMLCGLLRAYMCVLCVFSISSREKVASSQNNTELEKCMAATLWITNTTRCGRSSGCIIALSILETYVRLQSAVDDAQLFEIFWLQRQAPVHWYRDFGPQHATHPLKIWVYILF</sequence>
<keyword evidence="2" id="KW-1185">Reference proteome</keyword>
<organism evidence="1 2">
    <name type="scientific">Trichonephila clavata</name>
    <name type="common">Joro spider</name>
    <name type="synonym">Nephila clavata</name>
    <dbReference type="NCBI Taxonomy" id="2740835"/>
    <lineage>
        <taxon>Eukaryota</taxon>
        <taxon>Metazoa</taxon>
        <taxon>Ecdysozoa</taxon>
        <taxon>Arthropoda</taxon>
        <taxon>Chelicerata</taxon>
        <taxon>Arachnida</taxon>
        <taxon>Araneae</taxon>
        <taxon>Araneomorphae</taxon>
        <taxon>Entelegynae</taxon>
        <taxon>Araneoidea</taxon>
        <taxon>Nephilidae</taxon>
        <taxon>Trichonephila</taxon>
    </lineage>
</organism>
<accession>A0A8X6HGX9</accession>
<evidence type="ECO:0000313" key="2">
    <source>
        <dbReference type="Proteomes" id="UP000887116"/>
    </source>
</evidence>
<name>A0A8X6HGX9_TRICU</name>
<dbReference type="EMBL" id="BMAO01008234">
    <property type="protein sequence ID" value="GFR21950.1"/>
    <property type="molecule type" value="Genomic_DNA"/>
</dbReference>
<dbReference type="Proteomes" id="UP000887116">
    <property type="component" value="Unassembled WGS sequence"/>
</dbReference>
<dbReference type="OrthoDB" id="10620231at2759"/>
<dbReference type="AlphaFoldDB" id="A0A8X6HGX9"/>
<reference evidence="1" key="1">
    <citation type="submission" date="2020-07" db="EMBL/GenBank/DDBJ databases">
        <title>Multicomponent nature underlies the extraordinary mechanical properties of spider dragline silk.</title>
        <authorList>
            <person name="Kono N."/>
            <person name="Nakamura H."/>
            <person name="Mori M."/>
            <person name="Yoshida Y."/>
            <person name="Ohtoshi R."/>
            <person name="Malay A.D."/>
            <person name="Moran D.A.P."/>
            <person name="Tomita M."/>
            <person name="Numata K."/>
            <person name="Arakawa K."/>
        </authorList>
    </citation>
    <scope>NUCLEOTIDE SEQUENCE</scope>
</reference>
<comment type="caution">
    <text evidence="1">The sequence shown here is derived from an EMBL/GenBank/DDBJ whole genome shotgun (WGS) entry which is preliminary data.</text>
</comment>
<evidence type="ECO:0000313" key="1">
    <source>
        <dbReference type="EMBL" id="GFR21950.1"/>
    </source>
</evidence>
<protein>
    <submittedName>
        <fullName evidence="1">Uncharacterized protein</fullName>
    </submittedName>
</protein>